<evidence type="ECO:0000256" key="1">
    <source>
        <dbReference type="SAM" id="Phobius"/>
    </source>
</evidence>
<evidence type="ECO:0000313" key="3">
    <source>
        <dbReference type="Proteomes" id="UP000481033"/>
    </source>
</evidence>
<proteinExistence type="predicted"/>
<dbReference type="AlphaFoldDB" id="A0A6M0RFN5"/>
<keyword evidence="1" id="KW-0812">Transmembrane</keyword>
<dbReference type="GO" id="GO:0005283">
    <property type="term" value="F:amino acid:sodium symporter activity"/>
    <property type="evidence" value="ECO:0007669"/>
    <property type="project" value="InterPro"/>
</dbReference>
<sequence length="45" mass="4970">LADTLNALMAIPNLIALLLLSPVVFKLTRERVPLIKQSLQEKPTS</sequence>
<name>A0A6M0RFN5_9CYAN</name>
<evidence type="ECO:0008006" key="4">
    <source>
        <dbReference type="Google" id="ProtNLM"/>
    </source>
</evidence>
<gene>
    <name evidence="2" type="ORF">DXZ20_05065</name>
</gene>
<dbReference type="GO" id="GO:0005886">
    <property type="term" value="C:plasma membrane"/>
    <property type="evidence" value="ECO:0007669"/>
    <property type="project" value="UniProtKB-SubCell"/>
</dbReference>
<dbReference type="RefSeq" id="WP_163703404.1">
    <property type="nucleotide sequence ID" value="NZ_QXHD01000004.1"/>
</dbReference>
<feature type="transmembrane region" description="Helical" evidence="1">
    <location>
        <begin position="6"/>
        <end position="25"/>
    </location>
</feature>
<dbReference type="EMBL" id="QXHD01000004">
    <property type="protein sequence ID" value="NEZ55057.1"/>
    <property type="molecule type" value="Genomic_DNA"/>
</dbReference>
<feature type="non-terminal residue" evidence="2">
    <location>
        <position position="1"/>
    </location>
</feature>
<comment type="caution">
    <text evidence="2">The sequence shown here is derived from an EMBL/GenBank/DDBJ whole genome shotgun (WGS) entry which is preliminary data.</text>
</comment>
<keyword evidence="3" id="KW-1185">Reference proteome</keyword>
<organism evidence="2 3">
    <name type="scientific">Adonisia turfae CCMR0081</name>
    <dbReference type="NCBI Taxonomy" id="2292702"/>
    <lineage>
        <taxon>Bacteria</taxon>
        <taxon>Bacillati</taxon>
        <taxon>Cyanobacteriota</taxon>
        <taxon>Adonisia</taxon>
        <taxon>Adonisia turfae</taxon>
    </lineage>
</organism>
<keyword evidence="1" id="KW-0472">Membrane</keyword>
<dbReference type="Proteomes" id="UP000481033">
    <property type="component" value="Unassembled WGS sequence"/>
</dbReference>
<accession>A0A6M0RFN5</accession>
<keyword evidence="1" id="KW-1133">Transmembrane helix</keyword>
<evidence type="ECO:0000313" key="2">
    <source>
        <dbReference type="EMBL" id="NEZ55057.1"/>
    </source>
</evidence>
<reference evidence="2 3" key="1">
    <citation type="journal article" date="2020" name="Microb. Ecol.">
        <title>Ecogenomics of the Marine Benthic Filamentous Cyanobacterium Adonisia.</title>
        <authorList>
            <person name="Walter J.M."/>
            <person name="Coutinho F.H."/>
            <person name="Leomil L."/>
            <person name="Hargreaves P.I."/>
            <person name="Campeao M.E."/>
            <person name="Vieira V.V."/>
            <person name="Silva B.S."/>
            <person name="Fistarol G.O."/>
            <person name="Salomon P.S."/>
            <person name="Sawabe T."/>
            <person name="Mino S."/>
            <person name="Hosokawa M."/>
            <person name="Miyashita H."/>
            <person name="Maruyama F."/>
            <person name="van Verk M.C."/>
            <person name="Dutilh B.E."/>
            <person name="Thompson C.C."/>
            <person name="Thompson F.L."/>
        </authorList>
    </citation>
    <scope>NUCLEOTIDE SEQUENCE [LARGE SCALE GENOMIC DNA]</scope>
    <source>
        <strain evidence="2 3">CCMR0081</strain>
    </source>
</reference>
<protein>
    <recommendedName>
        <fullName evidence="4">Sodium:alanine symporter family protein</fullName>
    </recommendedName>
</protein>